<name>A0A1G2D778_9BACT</name>
<sequence length="72" mass="8496">MIAQMVLCVVLIVMLAIIVVDGVRHRYVLQKLRKSKTKFGRYLERRLVFGWSLSQARRLHGWHTKRGYKLTA</sequence>
<protein>
    <submittedName>
        <fullName evidence="1">Uncharacterized protein</fullName>
    </submittedName>
</protein>
<evidence type="ECO:0000313" key="2">
    <source>
        <dbReference type="Proteomes" id="UP000177996"/>
    </source>
</evidence>
<comment type="caution">
    <text evidence="1">The sequence shown here is derived from an EMBL/GenBank/DDBJ whole genome shotgun (WGS) entry which is preliminary data.</text>
</comment>
<dbReference type="Proteomes" id="UP000177996">
    <property type="component" value="Unassembled WGS sequence"/>
</dbReference>
<organism evidence="1 2">
    <name type="scientific">Candidatus Lloydbacteria bacterium RIFCSPHIGHO2_02_FULL_50_13</name>
    <dbReference type="NCBI Taxonomy" id="1798661"/>
    <lineage>
        <taxon>Bacteria</taxon>
        <taxon>Candidatus Lloydiibacteriota</taxon>
    </lineage>
</organism>
<dbReference type="EMBL" id="MHLL01000020">
    <property type="protein sequence ID" value="OGZ09476.1"/>
    <property type="molecule type" value="Genomic_DNA"/>
</dbReference>
<proteinExistence type="predicted"/>
<evidence type="ECO:0000313" key="1">
    <source>
        <dbReference type="EMBL" id="OGZ09476.1"/>
    </source>
</evidence>
<gene>
    <name evidence="1" type="ORF">A3D65_02440</name>
</gene>
<accession>A0A1G2D778</accession>
<dbReference type="AlphaFoldDB" id="A0A1G2D778"/>
<reference evidence="1 2" key="1">
    <citation type="journal article" date="2016" name="Nat. Commun.">
        <title>Thousands of microbial genomes shed light on interconnected biogeochemical processes in an aquifer system.</title>
        <authorList>
            <person name="Anantharaman K."/>
            <person name="Brown C.T."/>
            <person name="Hug L.A."/>
            <person name="Sharon I."/>
            <person name="Castelle C.J."/>
            <person name="Probst A.J."/>
            <person name="Thomas B.C."/>
            <person name="Singh A."/>
            <person name="Wilkins M.J."/>
            <person name="Karaoz U."/>
            <person name="Brodie E.L."/>
            <person name="Williams K.H."/>
            <person name="Hubbard S.S."/>
            <person name="Banfield J.F."/>
        </authorList>
    </citation>
    <scope>NUCLEOTIDE SEQUENCE [LARGE SCALE GENOMIC DNA]</scope>
</reference>